<dbReference type="InterPro" id="IPR032710">
    <property type="entry name" value="NTF2-like_dom_sf"/>
</dbReference>
<comment type="caution">
    <text evidence="2">The sequence shown here is derived from an EMBL/GenBank/DDBJ whole genome shotgun (WGS) entry which is preliminary data.</text>
</comment>
<dbReference type="SUPFAM" id="SSF54427">
    <property type="entry name" value="NTF2-like"/>
    <property type="match status" value="1"/>
</dbReference>
<dbReference type="Pfam" id="PF13577">
    <property type="entry name" value="SnoaL_4"/>
    <property type="match status" value="1"/>
</dbReference>
<dbReference type="EMBL" id="JACIDT010000008">
    <property type="protein sequence ID" value="MBB3926846.1"/>
    <property type="molecule type" value="Genomic_DNA"/>
</dbReference>
<organism evidence="2 3">
    <name type="scientific">Sphingobium jiangsuense</name>
    <dbReference type="NCBI Taxonomy" id="870476"/>
    <lineage>
        <taxon>Bacteria</taxon>
        <taxon>Pseudomonadati</taxon>
        <taxon>Pseudomonadota</taxon>
        <taxon>Alphaproteobacteria</taxon>
        <taxon>Sphingomonadales</taxon>
        <taxon>Sphingomonadaceae</taxon>
        <taxon>Sphingobium</taxon>
    </lineage>
</organism>
<evidence type="ECO:0000259" key="1">
    <source>
        <dbReference type="Pfam" id="PF13577"/>
    </source>
</evidence>
<evidence type="ECO:0000313" key="2">
    <source>
        <dbReference type="EMBL" id="MBB3926846.1"/>
    </source>
</evidence>
<keyword evidence="2" id="KW-0413">Isomerase</keyword>
<gene>
    <name evidence="2" type="ORF">GGR43_002569</name>
</gene>
<dbReference type="InterPro" id="IPR037401">
    <property type="entry name" value="SnoaL-like"/>
</dbReference>
<name>A0A7W6FQ78_9SPHN</name>
<dbReference type="GO" id="GO:0016853">
    <property type="term" value="F:isomerase activity"/>
    <property type="evidence" value="ECO:0007669"/>
    <property type="project" value="UniProtKB-KW"/>
</dbReference>
<proteinExistence type="predicted"/>
<dbReference type="AlphaFoldDB" id="A0A7W6FQ78"/>
<dbReference type="Gene3D" id="3.10.450.50">
    <property type="match status" value="1"/>
</dbReference>
<dbReference type="Proteomes" id="UP000571950">
    <property type="component" value="Unassembled WGS sequence"/>
</dbReference>
<dbReference type="CDD" id="cd00531">
    <property type="entry name" value="NTF2_like"/>
    <property type="match status" value="1"/>
</dbReference>
<evidence type="ECO:0000313" key="3">
    <source>
        <dbReference type="Proteomes" id="UP000571950"/>
    </source>
</evidence>
<reference evidence="2 3" key="1">
    <citation type="submission" date="2020-08" db="EMBL/GenBank/DDBJ databases">
        <title>Genomic Encyclopedia of Type Strains, Phase IV (KMG-IV): sequencing the most valuable type-strain genomes for metagenomic binning, comparative biology and taxonomic classification.</title>
        <authorList>
            <person name="Goeker M."/>
        </authorList>
    </citation>
    <scope>NUCLEOTIDE SEQUENCE [LARGE SCALE GENOMIC DNA]</scope>
    <source>
        <strain evidence="2 3">DSM 26189</strain>
    </source>
</reference>
<protein>
    <submittedName>
        <fullName evidence="2">Ketosteroid isomerase-like protein</fullName>
    </submittedName>
</protein>
<feature type="domain" description="SnoaL-like" evidence="1">
    <location>
        <begin position="6"/>
        <end position="128"/>
    </location>
</feature>
<keyword evidence="3" id="KW-1185">Reference proteome</keyword>
<dbReference type="RefSeq" id="WP_188072347.1">
    <property type="nucleotide sequence ID" value="NZ_BSPS01000003.1"/>
</dbReference>
<accession>A0A7W6FQ78</accession>
<sequence length="148" mass="16884">MTPIPVEERLALQDLMTDYCYAVDKLTDVEELLDLFTEDAVLDLSDIGLPLMSGRAEYRKFYDSVFADMSHHTHYISNFRVESYAGDTAVMRAYVQGLGRSKAGNEVLVHVRYRMDCVKRGGVWKCARYYIFAGMPMPGSLEEIHGDR</sequence>